<accession>A0A0D2MWT2</accession>
<sequence length="344" mass="34780">MSRVALAVTVLVAACVLPARAALDCQPFTATLAQGSAGGCTSTTATQAQLVIATNGTTVTTVVFTGPQPTSGGAGVFDFLAGTDYAFTATGSDGSTCSGTAIITPCTPVCKDITVSVTATSPSSACTVSIGANIFDTSANGFFDTASLGSTATTAVLTAPNGTSLPAPQSYGPGSFSVQGQVQYPNGLSEKSTACTITVLDDTAYTLPSLSNTTCFFLNTTKFTNIDIPVSLLAGALGGASCKGSGVVAIACTPEFKNKSRKRRLCLPSFIAGNPTRPTQPSSVDLLKKNFQKNPQPIVVTLSAISANGVLTGANITTNGVRVFRGKPSKKVLAAGCTPVFNRI</sequence>
<keyword evidence="3" id="KW-1185">Reference proteome</keyword>
<dbReference type="OrthoDB" id="558123at2759"/>
<feature type="signal peptide" evidence="1">
    <location>
        <begin position="1"/>
        <end position="21"/>
    </location>
</feature>
<dbReference type="KEGG" id="mng:MNEG_9293"/>
<proteinExistence type="predicted"/>
<organism evidence="2 3">
    <name type="scientific">Monoraphidium neglectum</name>
    <dbReference type="NCBI Taxonomy" id="145388"/>
    <lineage>
        <taxon>Eukaryota</taxon>
        <taxon>Viridiplantae</taxon>
        <taxon>Chlorophyta</taxon>
        <taxon>core chlorophytes</taxon>
        <taxon>Chlorophyceae</taxon>
        <taxon>CS clade</taxon>
        <taxon>Sphaeropleales</taxon>
        <taxon>Selenastraceae</taxon>
        <taxon>Monoraphidium</taxon>
    </lineage>
</organism>
<evidence type="ECO:0008006" key="4">
    <source>
        <dbReference type="Google" id="ProtNLM"/>
    </source>
</evidence>
<name>A0A0D2MWT2_9CHLO</name>
<dbReference type="GeneID" id="25742168"/>
<evidence type="ECO:0000313" key="3">
    <source>
        <dbReference type="Proteomes" id="UP000054498"/>
    </source>
</evidence>
<gene>
    <name evidence="2" type="ORF">MNEG_9293</name>
</gene>
<keyword evidence="1" id="KW-0732">Signal</keyword>
<dbReference type="AlphaFoldDB" id="A0A0D2MWT2"/>
<evidence type="ECO:0000256" key="1">
    <source>
        <dbReference type="SAM" id="SignalP"/>
    </source>
</evidence>
<protein>
    <recommendedName>
        <fullName evidence="4">HYR domain-containing protein</fullName>
    </recommendedName>
</protein>
<dbReference type="EMBL" id="KK102103">
    <property type="protein sequence ID" value="KIY98670.1"/>
    <property type="molecule type" value="Genomic_DNA"/>
</dbReference>
<reference evidence="2 3" key="1">
    <citation type="journal article" date="2013" name="BMC Genomics">
        <title>Reconstruction of the lipid metabolism for the microalga Monoraphidium neglectum from its genome sequence reveals characteristics suitable for biofuel production.</title>
        <authorList>
            <person name="Bogen C."/>
            <person name="Al-Dilaimi A."/>
            <person name="Albersmeier A."/>
            <person name="Wichmann J."/>
            <person name="Grundmann M."/>
            <person name="Rupp O."/>
            <person name="Lauersen K.J."/>
            <person name="Blifernez-Klassen O."/>
            <person name="Kalinowski J."/>
            <person name="Goesmann A."/>
            <person name="Mussgnug J.H."/>
            <person name="Kruse O."/>
        </authorList>
    </citation>
    <scope>NUCLEOTIDE SEQUENCE [LARGE SCALE GENOMIC DNA]</scope>
    <source>
        <strain evidence="2 3">SAG 48.87</strain>
    </source>
</reference>
<dbReference type="PROSITE" id="PS51257">
    <property type="entry name" value="PROKAR_LIPOPROTEIN"/>
    <property type="match status" value="1"/>
</dbReference>
<feature type="chain" id="PRO_5002247303" description="HYR domain-containing protein" evidence="1">
    <location>
        <begin position="22"/>
        <end position="344"/>
    </location>
</feature>
<evidence type="ECO:0000313" key="2">
    <source>
        <dbReference type="EMBL" id="KIY98670.1"/>
    </source>
</evidence>
<dbReference type="Proteomes" id="UP000054498">
    <property type="component" value="Unassembled WGS sequence"/>
</dbReference>
<dbReference type="RefSeq" id="XP_013897690.1">
    <property type="nucleotide sequence ID" value="XM_014042236.1"/>
</dbReference>